<dbReference type="Gene3D" id="1.20.58.520">
    <property type="entry name" value="Amidohydrolase"/>
    <property type="match status" value="1"/>
</dbReference>
<dbReference type="Proteomes" id="UP000285832">
    <property type="component" value="Unassembled WGS sequence"/>
</dbReference>
<evidence type="ECO:0000313" key="2">
    <source>
        <dbReference type="EMBL" id="RHF62014.1"/>
    </source>
</evidence>
<dbReference type="Proteomes" id="UP000284902">
    <property type="component" value="Unassembled WGS sequence"/>
</dbReference>
<dbReference type="AlphaFoldDB" id="A0A3E4LXL6"/>
<protein>
    <submittedName>
        <fullName evidence="1">Uncharacterized protein</fullName>
    </submittedName>
</protein>
<gene>
    <name evidence="3" type="ORF">DW116_06655</name>
    <name evidence="2" type="ORF">DW672_04725</name>
    <name evidence="1" type="ORF">DXD17_02395</name>
</gene>
<evidence type="ECO:0000313" key="6">
    <source>
        <dbReference type="Proteomes" id="UP000285832"/>
    </source>
</evidence>
<dbReference type="Proteomes" id="UP000260793">
    <property type="component" value="Unassembled WGS sequence"/>
</dbReference>
<proteinExistence type="predicted"/>
<reference evidence="4 5" key="1">
    <citation type="submission" date="2018-08" db="EMBL/GenBank/DDBJ databases">
        <title>A genome reference for cultivated species of the human gut microbiota.</title>
        <authorList>
            <person name="Zou Y."/>
            <person name="Xue W."/>
            <person name="Luo G."/>
        </authorList>
    </citation>
    <scope>NUCLEOTIDE SEQUENCE [LARGE SCALE GENOMIC DNA]</scope>
    <source>
        <strain evidence="3 6">AM09-9</strain>
        <strain evidence="2 5">AM25-1LB</strain>
        <strain evidence="1 4">TF11-7</strain>
    </source>
</reference>
<comment type="caution">
    <text evidence="1">The sequence shown here is derived from an EMBL/GenBank/DDBJ whole genome shotgun (WGS) entry which is preliminary data.</text>
</comment>
<sequence>MLEVEQYNENVVFQGIIDCAKAALEHDIPVVLGNDVGCPWIIQCPKKEKQSKKNSTAFSDLSELSFFFSYLPILSRWLFHFSHHNQIFRHFFLPVL</sequence>
<organism evidence="1 4">
    <name type="scientific">[Ruminococcus] lactaris</name>
    <dbReference type="NCBI Taxonomy" id="46228"/>
    <lineage>
        <taxon>Bacteria</taxon>
        <taxon>Bacillati</taxon>
        <taxon>Bacillota</taxon>
        <taxon>Clostridia</taxon>
        <taxon>Lachnospirales</taxon>
        <taxon>Lachnospiraceae</taxon>
        <taxon>Mediterraneibacter</taxon>
    </lineage>
</organism>
<evidence type="ECO:0000313" key="5">
    <source>
        <dbReference type="Proteomes" id="UP000284902"/>
    </source>
</evidence>
<name>A0A3E4LXL6_9FIRM</name>
<dbReference type="EMBL" id="QRHG01000008">
    <property type="protein sequence ID" value="RHF62014.1"/>
    <property type="molecule type" value="Genomic_DNA"/>
</dbReference>
<evidence type="ECO:0000313" key="1">
    <source>
        <dbReference type="EMBL" id="RGK42220.1"/>
    </source>
</evidence>
<dbReference type="EMBL" id="QSQN01000004">
    <property type="protein sequence ID" value="RGK42220.1"/>
    <property type="molecule type" value="Genomic_DNA"/>
</dbReference>
<accession>A0A3E4LXL6</accession>
<evidence type="ECO:0000313" key="4">
    <source>
        <dbReference type="Proteomes" id="UP000260793"/>
    </source>
</evidence>
<dbReference type="EMBL" id="QRMI01000013">
    <property type="protein sequence ID" value="RHJ61989.1"/>
    <property type="molecule type" value="Genomic_DNA"/>
</dbReference>
<evidence type="ECO:0000313" key="3">
    <source>
        <dbReference type="EMBL" id="RHJ61989.1"/>
    </source>
</evidence>